<evidence type="ECO:0000313" key="12">
    <source>
        <dbReference type="EMBL" id="KAF9676720.1"/>
    </source>
</evidence>
<evidence type="ECO:0000256" key="5">
    <source>
        <dbReference type="ARBA" id="ARBA00022737"/>
    </source>
</evidence>
<keyword evidence="8 9" id="KW-0472">Membrane</keyword>
<comment type="similarity">
    <text evidence="2">Belongs to the mitochondrial carrier (TC 2.A.29) family.</text>
</comment>
<comment type="subcellular location">
    <subcellularLocation>
        <location evidence="1">Mitochondrion inner membrane</location>
        <topology evidence="1">Multi-pass membrane protein</topology>
    </subcellularLocation>
</comment>
<dbReference type="PROSITE" id="PS50222">
    <property type="entry name" value="EF_HAND_2"/>
    <property type="match status" value="1"/>
</dbReference>
<dbReference type="InterPro" id="IPR018108">
    <property type="entry name" value="MCP_transmembrane"/>
</dbReference>
<feature type="repeat" description="Solcar" evidence="9">
    <location>
        <begin position="559"/>
        <end position="639"/>
    </location>
</feature>
<proteinExistence type="inferred from homology"/>
<keyword evidence="7" id="KW-1133">Transmembrane helix</keyword>
<dbReference type="InterPro" id="IPR011992">
    <property type="entry name" value="EF-hand-dom_pair"/>
</dbReference>
<dbReference type="Proteomes" id="UP000657918">
    <property type="component" value="Chromosome 8"/>
</dbReference>
<organism evidence="12 13">
    <name type="scientific">Salix dunnii</name>
    <dbReference type="NCBI Taxonomy" id="1413687"/>
    <lineage>
        <taxon>Eukaryota</taxon>
        <taxon>Viridiplantae</taxon>
        <taxon>Streptophyta</taxon>
        <taxon>Embryophyta</taxon>
        <taxon>Tracheophyta</taxon>
        <taxon>Spermatophyta</taxon>
        <taxon>Magnoliopsida</taxon>
        <taxon>eudicotyledons</taxon>
        <taxon>Gunneridae</taxon>
        <taxon>Pentapetalae</taxon>
        <taxon>rosids</taxon>
        <taxon>fabids</taxon>
        <taxon>Malpighiales</taxon>
        <taxon>Salicaceae</taxon>
        <taxon>Saliceae</taxon>
        <taxon>Salix</taxon>
    </lineage>
</organism>
<keyword evidence="5" id="KW-0677">Repeat</keyword>
<keyword evidence="4 9" id="KW-0812">Transmembrane</keyword>
<sequence>MVSTNDPIESFMNSFQVVKDALSPLELGIRKATKDLETCWGLSKSDHKATRDSLTDYSSEVSIFTVKKKGVILANSENRQCGVSEEKMKAFLSIKVPVRSLLRMFSMNLESGRGNGSDDKVGVSKKLVKEKETRNEDGSCVNCLRFALTWSLLVNGFAQAFPSPFKTNKKRFQKVSDEDKEYLCRNGSKAKVSGELKQRELKVQSVKGNQNGNEKGKKDKHVSLECFIGSLFDHLVQNLQKFDQSLQERNVKGCKNKRSNSPPASSQFDHLTAIMSIWEGQKVYVDGFLGNLSFARVGGVPSSMVGVSSSVNEEGDDGVRSAPTNSTEDTGGSSPQKLAGGILSIPLSNVERLRSTLSTVSLTELIELVPQLGRSSKDYPDKKRLFSVQDFFRYTETEGRRFFEELDRDGDGQVTLEDLEIALRKRKLPRKYAREFMHRTRSHLFSKSFGWKQFLSLMEQKEPTILRAYTSLCLSKSGTLQKSEILASLKNAGLPANEDNAVAMMRFLNADTEESISYGHFRNFMLLLPPDRLQDDPRNIWFEAATVVAVAPPVEIPAGSVLRSALAGGLSCALSCSLMHPVDTIKTRVQASTLTFPEIISKLPQIGARGLYRGSIPAIWGQFSSHGLRTGVFEATKLVLINVAPTLPDIQFSFIVMPAAPIVAISSDQNNSVQSVASFCSTFLGTAVRIPCEVLKQRLQAGLFDNVGQAIVGTWQQDGLKGFFRGTGATLLREVPFYVAGMCLYGESKKVAQQLLRRELEPWETIAVGALSGGLTAVITTPFDVMKTRMMTSPPGITVSMSMIVFSILQHEGPLGLFKGAVPRFFWIAPLGAMNFAGYELARKAMDKNEEAASSGRFTLQSKVKSVWDFNEEYGKVKGKTNDTCESYTKNSRRHIYVDEPQKLIQEQQTEFPFQRRW</sequence>
<dbReference type="GO" id="GO:0005509">
    <property type="term" value="F:calcium ion binding"/>
    <property type="evidence" value="ECO:0007669"/>
    <property type="project" value="InterPro"/>
</dbReference>
<feature type="compositionally biased region" description="Polar residues" evidence="10">
    <location>
        <begin position="322"/>
        <end position="336"/>
    </location>
</feature>
<dbReference type="FunFam" id="1.10.238.10:FF:000196">
    <property type="entry name" value="Mitochondrial substrate carrier family protein"/>
    <property type="match status" value="1"/>
</dbReference>
<evidence type="ECO:0000313" key="13">
    <source>
        <dbReference type="Proteomes" id="UP000657918"/>
    </source>
</evidence>
<evidence type="ECO:0000256" key="8">
    <source>
        <dbReference type="ARBA" id="ARBA00023136"/>
    </source>
</evidence>
<dbReference type="SUPFAM" id="SSF103506">
    <property type="entry name" value="Mitochondrial carrier"/>
    <property type="match status" value="1"/>
</dbReference>
<dbReference type="FunFam" id="1.50.40.10:FF:000041">
    <property type="entry name" value="Mitochondrial substrate carrier family protein"/>
    <property type="match status" value="1"/>
</dbReference>
<evidence type="ECO:0000256" key="7">
    <source>
        <dbReference type="ARBA" id="ARBA00022989"/>
    </source>
</evidence>
<protein>
    <recommendedName>
        <fullName evidence="11">EF-hand domain-containing protein</fullName>
    </recommendedName>
</protein>
<dbReference type="InterPro" id="IPR002048">
    <property type="entry name" value="EF_hand_dom"/>
</dbReference>
<dbReference type="Gene3D" id="1.50.40.10">
    <property type="entry name" value="Mitochondrial carrier domain"/>
    <property type="match status" value="1"/>
</dbReference>
<keyword evidence="3" id="KW-0813">Transport</keyword>
<dbReference type="InterPro" id="IPR023395">
    <property type="entry name" value="MCP_dom_sf"/>
</dbReference>
<evidence type="ECO:0000256" key="3">
    <source>
        <dbReference type="ARBA" id="ARBA00022448"/>
    </source>
</evidence>
<evidence type="ECO:0000259" key="11">
    <source>
        <dbReference type="PROSITE" id="PS50222"/>
    </source>
</evidence>
<keyword evidence="6" id="KW-0106">Calcium</keyword>
<evidence type="ECO:0000256" key="9">
    <source>
        <dbReference type="PROSITE-ProRule" id="PRU00282"/>
    </source>
</evidence>
<name>A0A835JZ86_9ROSI</name>
<dbReference type="PROSITE" id="PS00018">
    <property type="entry name" value="EF_HAND_1"/>
    <property type="match status" value="1"/>
</dbReference>
<dbReference type="OrthoDB" id="276989at2759"/>
<dbReference type="Pfam" id="PF00153">
    <property type="entry name" value="Mito_carr"/>
    <property type="match status" value="3"/>
</dbReference>
<dbReference type="InterPro" id="IPR018247">
    <property type="entry name" value="EF_Hand_1_Ca_BS"/>
</dbReference>
<evidence type="ECO:0000256" key="4">
    <source>
        <dbReference type="ARBA" id="ARBA00022692"/>
    </source>
</evidence>
<dbReference type="PROSITE" id="PS50920">
    <property type="entry name" value="SOLCAR"/>
    <property type="match status" value="3"/>
</dbReference>
<feature type="region of interest" description="Disordered" evidence="10">
    <location>
        <begin position="307"/>
        <end position="337"/>
    </location>
</feature>
<dbReference type="EMBL" id="JADGMS010000008">
    <property type="protein sequence ID" value="KAF9676720.1"/>
    <property type="molecule type" value="Genomic_DNA"/>
</dbReference>
<dbReference type="Gene3D" id="1.10.238.10">
    <property type="entry name" value="EF-hand"/>
    <property type="match status" value="1"/>
</dbReference>
<dbReference type="SUPFAM" id="SSF47473">
    <property type="entry name" value="EF-hand"/>
    <property type="match status" value="1"/>
</dbReference>
<keyword evidence="13" id="KW-1185">Reference proteome</keyword>
<dbReference type="AlphaFoldDB" id="A0A835JZ86"/>
<dbReference type="GO" id="GO:0005743">
    <property type="term" value="C:mitochondrial inner membrane"/>
    <property type="evidence" value="ECO:0007669"/>
    <property type="project" value="UniProtKB-SubCell"/>
</dbReference>
<accession>A0A835JZ86</accession>
<comment type="caution">
    <text evidence="12">The sequence shown here is derived from an EMBL/GenBank/DDBJ whole genome shotgun (WGS) entry which is preliminary data.</text>
</comment>
<feature type="repeat" description="Solcar" evidence="9">
    <location>
        <begin position="760"/>
        <end position="845"/>
    </location>
</feature>
<gene>
    <name evidence="12" type="ORF">SADUNF_Sadunf08G0032300</name>
</gene>
<evidence type="ECO:0000256" key="1">
    <source>
        <dbReference type="ARBA" id="ARBA00004448"/>
    </source>
</evidence>
<feature type="domain" description="EF-hand" evidence="11">
    <location>
        <begin position="394"/>
        <end position="429"/>
    </location>
</feature>
<evidence type="ECO:0000256" key="6">
    <source>
        <dbReference type="ARBA" id="ARBA00022837"/>
    </source>
</evidence>
<evidence type="ECO:0000256" key="2">
    <source>
        <dbReference type="ARBA" id="ARBA00006375"/>
    </source>
</evidence>
<dbReference type="PANTHER" id="PTHR45667">
    <property type="entry name" value="S-ADENOSYLMETHIONINE MITOCHONDRIAL CARRIER PROTEIN"/>
    <property type="match status" value="1"/>
</dbReference>
<reference evidence="12 13" key="1">
    <citation type="submission" date="2020-10" db="EMBL/GenBank/DDBJ databases">
        <title>Plant Genome Project.</title>
        <authorList>
            <person name="Zhang R.-G."/>
        </authorList>
    </citation>
    <scope>NUCLEOTIDE SEQUENCE [LARGE SCALE GENOMIC DNA]</scope>
    <source>
        <strain evidence="12">FAFU-HL-1</strain>
        <tissue evidence="12">Leaf</tissue>
    </source>
</reference>
<evidence type="ECO:0000256" key="10">
    <source>
        <dbReference type="SAM" id="MobiDB-lite"/>
    </source>
</evidence>
<feature type="repeat" description="Solcar" evidence="9">
    <location>
        <begin position="669"/>
        <end position="751"/>
    </location>
</feature>